<dbReference type="SUPFAM" id="SSF46626">
    <property type="entry name" value="Cytochrome c"/>
    <property type="match status" value="1"/>
</dbReference>
<dbReference type="RefSeq" id="WP_182163168.1">
    <property type="nucleotide sequence ID" value="NZ_JACFXV010000043.1"/>
</dbReference>
<evidence type="ECO:0000313" key="13">
    <source>
        <dbReference type="Proteomes" id="UP000541109"/>
    </source>
</evidence>
<dbReference type="GO" id="GO:0020037">
    <property type="term" value="F:heme binding"/>
    <property type="evidence" value="ECO:0007669"/>
    <property type="project" value="InterPro"/>
</dbReference>
<reference evidence="12 13" key="1">
    <citation type="submission" date="2020-07" db="EMBL/GenBank/DDBJ databases">
        <title>Stappia sp., F7233, whole genome shotgun sequencing project.</title>
        <authorList>
            <person name="Jiang S."/>
            <person name="Liu Z.W."/>
            <person name="Du Z.J."/>
        </authorList>
    </citation>
    <scope>NUCLEOTIDE SEQUENCE [LARGE SCALE GENOMIC DNA]</scope>
    <source>
        <strain evidence="12 13">F7233</strain>
    </source>
</reference>
<dbReference type="Proteomes" id="UP000541109">
    <property type="component" value="Unassembled WGS sequence"/>
</dbReference>
<dbReference type="Pfam" id="PF00034">
    <property type="entry name" value="Cytochrom_C"/>
    <property type="match status" value="1"/>
</dbReference>
<feature type="repeat" description="WD" evidence="8">
    <location>
        <begin position="29"/>
        <end position="62"/>
    </location>
</feature>
<dbReference type="CDD" id="cd00200">
    <property type="entry name" value="WD40"/>
    <property type="match status" value="1"/>
</dbReference>
<dbReference type="EMBL" id="JACFXV010000043">
    <property type="protein sequence ID" value="MBA5776615.1"/>
    <property type="molecule type" value="Genomic_DNA"/>
</dbReference>
<keyword evidence="13" id="KW-1185">Reference proteome</keyword>
<accession>A0A839ABW1</accession>
<evidence type="ECO:0000313" key="12">
    <source>
        <dbReference type="EMBL" id="MBA5776615.1"/>
    </source>
</evidence>
<dbReference type="PROSITE" id="PS50294">
    <property type="entry name" value="WD_REPEATS_REGION"/>
    <property type="match status" value="2"/>
</dbReference>
<dbReference type="InterPro" id="IPR036322">
    <property type="entry name" value="WD40_repeat_dom_sf"/>
</dbReference>
<keyword evidence="3 9" id="KW-0349">Heme</keyword>
<keyword evidence="2 8" id="KW-0853">WD repeat</keyword>
<organism evidence="12 13">
    <name type="scientific">Stappia albiluteola</name>
    <dbReference type="NCBI Taxonomy" id="2758565"/>
    <lineage>
        <taxon>Bacteria</taxon>
        <taxon>Pseudomonadati</taxon>
        <taxon>Pseudomonadota</taxon>
        <taxon>Alphaproteobacteria</taxon>
        <taxon>Hyphomicrobiales</taxon>
        <taxon>Stappiaceae</taxon>
        <taxon>Stappia</taxon>
    </lineage>
</organism>
<dbReference type="GO" id="GO:0046872">
    <property type="term" value="F:metal ion binding"/>
    <property type="evidence" value="ECO:0007669"/>
    <property type="project" value="UniProtKB-KW"/>
</dbReference>
<comment type="caution">
    <text evidence="12">The sequence shown here is derived from an EMBL/GenBank/DDBJ whole genome shotgun (WGS) entry which is preliminary data.</text>
</comment>
<dbReference type="PANTHER" id="PTHR44129">
    <property type="entry name" value="WD REPEAT-CONTAINING PROTEIN POP1"/>
    <property type="match status" value="1"/>
</dbReference>
<feature type="domain" description="Cytochrome c" evidence="11">
    <location>
        <begin position="338"/>
        <end position="440"/>
    </location>
</feature>
<evidence type="ECO:0000256" key="10">
    <source>
        <dbReference type="SAM" id="SignalP"/>
    </source>
</evidence>
<evidence type="ECO:0000256" key="6">
    <source>
        <dbReference type="ARBA" id="ARBA00022982"/>
    </source>
</evidence>
<dbReference type="PROSITE" id="PS50082">
    <property type="entry name" value="WD_REPEATS_2"/>
    <property type="match status" value="2"/>
</dbReference>
<keyword evidence="6" id="KW-0249">Electron transport</keyword>
<dbReference type="SMART" id="SM00320">
    <property type="entry name" value="WD40"/>
    <property type="match status" value="7"/>
</dbReference>
<dbReference type="SUPFAM" id="SSF50978">
    <property type="entry name" value="WD40 repeat-like"/>
    <property type="match status" value="1"/>
</dbReference>
<dbReference type="GO" id="GO:0009055">
    <property type="term" value="F:electron transfer activity"/>
    <property type="evidence" value="ECO:0007669"/>
    <property type="project" value="InterPro"/>
</dbReference>
<evidence type="ECO:0000256" key="8">
    <source>
        <dbReference type="PROSITE-ProRule" id="PRU00221"/>
    </source>
</evidence>
<dbReference type="PROSITE" id="PS51007">
    <property type="entry name" value="CYTC"/>
    <property type="match status" value="1"/>
</dbReference>
<dbReference type="PRINTS" id="PR00604">
    <property type="entry name" value="CYTCHRMECIAB"/>
</dbReference>
<protein>
    <submittedName>
        <fullName evidence="12">C-type cytochrome</fullName>
    </submittedName>
</protein>
<dbReference type="InterPro" id="IPR036909">
    <property type="entry name" value="Cyt_c-like_dom_sf"/>
</dbReference>
<feature type="chain" id="PRO_5032953767" evidence="10">
    <location>
        <begin position="25"/>
        <end position="457"/>
    </location>
</feature>
<dbReference type="InterPro" id="IPR009056">
    <property type="entry name" value="Cyt_c-like_dom"/>
</dbReference>
<dbReference type="Gene3D" id="1.10.760.10">
    <property type="entry name" value="Cytochrome c-like domain"/>
    <property type="match status" value="1"/>
</dbReference>
<evidence type="ECO:0000256" key="2">
    <source>
        <dbReference type="ARBA" id="ARBA00022574"/>
    </source>
</evidence>
<name>A0A839ABW1_9HYPH</name>
<keyword evidence="7 9" id="KW-0408">Iron</keyword>
<evidence type="ECO:0000256" key="7">
    <source>
        <dbReference type="ARBA" id="ARBA00023004"/>
    </source>
</evidence>
<feature type="signal peptide" evidence="10">
    <location>
        <begin position="1"/>
        <end position="24"/>
    </location>
</feature>
<keyword evidence="10" id="KW-0732">Signal</keyword>
<dbReference type="InterPro" id="IPR050349">
    <property type="entry name" value="WD_LIS1/nudF_dynein_reg"/>
</dbReference>
<proteinExistence type="predicted"/>
<gene>
    <name evidence="12" type="ORF">H2509_05690</name>
</gene>
<evidence type="ECO:0000256" key="9">
    <source>
        <dbReference type="PROSITE-ProRule" id="PRU00433"/>
    </source>
</evidence>
<keyword evidence="4 9" id="KW-0479">Metal-binding</keyword>
<sequence>MTACGLKTVLAFGVTMCLAGTVHAWPERFEGHGGPVKSIALSADGSSALSSSFDYSAIVWQVGKDSAAVGQRLIGHEGPLNDGVLVGKDMAATVSDDGSVALWNLATGEMLDRVDEGEEKMIRVAASADGRFVASASWDRNAYVYGLAGNRLGRHAVLSGHRGPVNAVAFLPDGKRLITASYDGVIRLFDADSGELQREAYSHGWGVNVLAVLPDGDRVVFGAADGEAGVISLARGEIVKILPKHERPVLSVALSSDLSALAIGDGAGVIRFYSVDGFALEEEFQNPYGPVWGLAISPDNKTVFYAGLDDSVKSWQVTPRAPFEPVENDFPRRFQVSETADPGELQFARKCSVCHTLTPDGANRAGPTLYGVFGRKVGSLPGYPYSNALRTADFVWSEKTISDLFDYGPDVVTPGSKMPLQRLRTEADRDALIAFLKRATAPGPDRRSSQERNEVVK</sequence>
<evidence type="ECO:0000256" key="5">
    <source>
        <dbReference type="ARBA" id="ARBA00022737"/>
    </source>
</evidence>
<dbReference type="AlphaFoldDB" id="A0A839ABW1"/>
<keyword evidence="5" id="KW-0677">Repeat</keyword>
<dbReference type="Gene3D" id="2.130.10.10">
    <property type="entry name" value="YVTN repeat-like/Quinoprotein amine dehydrogenase"/>
    <property type="match status" value="2"/>
</dbReference>
<evidence type="ECO:0000256" key="1">
    <source>
        <dbReference type="ARBA" id="ARBA00022448"/>
    </source>
</evidence>
<evidence type="ECO:0000256" key="4">
    <source>
        <dbReference type="ARBA" id="ARBA00022723"/>
    </source>
</evidence>
<evidence type="ECO:0000256" key="3">
    <source>
        <dbReference type="ARBA" id="ARBA00022617"/>
    </source>
</evidence>
<dbReference type="InterPro" id="IPR001680">
    <property type="entry name" value="WD40_rpt"/>
</dbReference>
<evidence type="ECO:0000259" key="11">
    <source>
        <dbReference type="PROSITE" id="PS51007"/>
    </source>
</evidence>
<keyword evidence="1" id="KW-0813">Transport</keyword>
<feature type="repeat" description="WD" evidence="8">
    <location>
        <begin position="158"/>
        <end position="199"/>
    </location>
</feature>
<dbReference type="InterPro" id="IPR002327">
    <property type="entry name" value="Cyt_c_1A/1B"/>
</dbReference>
<dbReference type="Pfam" id="PF00400">
    <property type="entry name" value="WD40"/>
    <property type="match status" value="4"/>
</dbReference>
<dbReference type="InterPro" id="IPR015943">
    <property type="entry name" value="WD40/YVTN_repeat-like_dom_sf"/>
</dbReference>